<evidence type="ECO:0000313" key="2">
    <source>
        <dbReference type="EMBL" id="MPM24759.1"/>
    </source>
</evidence>
<reference evidence="2" key="1">
    <citation type="submission" date="2019-08" db="EMBL/GenBank/DDBJ databases">
        <authorList>
            <person name="Kucharzyk K."/>
            <person name="Murdoch R.W."/>
            <person name="Higgins S."/>
            <person name="Loffler F."/>
        </authorList>
    </citation>
    <scope>NUCLEOTIDE SEQUENCE</scope>
</reference>
<organism evidence="2">
    <name type="scientific">bioreactor metagenome</name>
    <dbReference type="NCBI Taxonomy" id="1076179"/>
    <lineage>
        <taxon>unclassified sequences</taxon>
        <taxon>metagenomes</taxon>
        <taxon>ecological metagenomes</taxon>
    </lineage>
</organism>
<sequence>MLRLFGEQAVLVEDAANTDGDQRADRHENANFAGKRRHKNEQRDHKHHWSDGDFPVAGNEHHRECAKQRG</sequence>
<protein>
    <submittedName>
        <fullName evidence="2">Uncharacterized protein</fullName>
    </submittedName>
</protein>
<feature type="compositionally biased region" description="Basic and acidic residues" evidence="1">
    <location>
        <begin position="20"/>
        <end position="29"/>
    </location>
</feature>
<feature type="region of interest" description="Disordered" evidence="1">
    <location>
        <begin position="15"/>
        <end position="70"/>
    </location>
</feature>
<accession>A0A644Y8X6</accession>
<feature type="compositionally biased region" description="Basic residues" evidence="1">
    <location>
        <begin position="34"/>
        <end position="48"/>
    </location>
</feature>
<dbReference type="AlphaFoldDB" id="A0A644Y8X6"/>
<comment type="caution">
    <text evidence="2">The sequence shown here is derived from an EMBL/GenBank/DDBJ whole genome shotgun (WGS) entry which is preliminary data.</text>
</comment>
<gene>
    <name evidence="2" type="ORF">SDC9_71244</name>
</gene>
<evidence type="ECO:0000256" key="1">
    <source>
        <dbReference type="SAM" id="MobiDB-lite"/>
    </source>
</evidence>
<proteinExistence type="predicted"/>
<feature type="compositionally biased region" description="Basic and acidic residues" evidence="1">
    <location>
        <begin position="59"/>
        <end position="70"/>
    </location>
</feature>
<name>A0A644Y8X6_9ZZZZ</name>
<dbReference type="EMBL" id="VSSQ01004336">
    <property type="protein sequence ID" value="MPM24759.1"/>
    <property type="molecule type" value="Genomic_DNA"/>
</dbReference>